<dbReference type="CDD" id="cd16030">
    <property type="entry name" value="iduronate-2-sulfatase"/>
    <property type="match status" value="1"/>
</dbReference>
<dbReference type="PANTHER" id="PTHR45953:SF1">
    <property type="entry name" value="IDURONATE 2-SULFATASE"/>
    <property type="match status" value="1"/>
</dbReference>
<dbReference type="Proteomes" id="UP001208570">
    <property type="component" value="Unassembled WGS sequence"/>
</dbReference>
<dbReference type="EMBL" id="JAODUP010000353">
    <property type="protein sequence ID" value="KAK2151751.1"/>
    <property type="molecule type" value="Genomic_DNA"/>
</dbReference>
<dbReference type="SUPFAM" id="SSF53649">
    <property type="entry name" value="Alkaline phosphatase-like"/>
    <property type="match status" value="1"/>
</dbReference>
<dbReference type="GO" id="GO:0005737">
    <property type="term" value="C:cytoplasm"/>
    <property type="evidence" value="ECO:0007669"/>
    <property type="project" value="TreeGrafter"/>
</dbReference>
<dbReference type="PANTHER" id="PTHR45953">
    <property type="entry name" value="IDURONATE 2-SULFATASE"/>
    <property type="match status" value="1"/>
</dbReference>
<name>A0AAD9N1N2_9ANNE</name>
<evidence type="ECO:0000313" key="9">
    <source>
        <dbReference type="Proteomes" id="UP001208570"/>
    </source>
</evidence>
<dbReference type="Pfam" id="PF00884">
    <property type="entry name" value="Sulfatase"/>
    <property type="match status" value="1"/>
</dbReference>
<evidence type="ECO:0000256" key="3">
    <source>
        <dbReference type="ARBA" id="ARBA00022723"/>
    </source>
</evidence>
<comment type="caution">
    <text evidence="8">The sequence shown here is derived from an EMBL/GenBank/DDBJ whole genome shotgun (WGS) entry which is preliminary data.</text>
</comment>
<reference evidence="8" key="1">
    <citation type="journal article" date="2023" name="Mol. Biol. Evol.">
        <title>Third-Generation Sequencing Reveals the Adaptive Role of the Epigenome in Three Deep-Sea Polychaetes.</title>
        <authorList>
            <person name="Perez M."/>
            <person name="Aroh O."/>
            <person name="Sun Y."/>
            <person name="Lan Y."/>
            <person name="Juniper S.K."/>
            <person name="Young C.R."/>
            <person name="Angers B."/>
            <person name="Qian P.Y."/>
        </authorList>
    </citation>
    <scope>NUCLEOTIDE SEQUENCE</scope>
    <source>
        <strain evidence="8">P08H-3</strain>
    </source>
</reference>
<proteinExistence type="inferred from homology"/>
<comment type="similarity">
    <text evidence="2">Belongs to the sulfatase family.</text>
</comment>
<dbReference type="InterPro" id="IPR017850">
    <property type="entry name" value="Alkaline_phosphatase_core_sf"/>
</dbReference>
<evidence type="ECO:0000256" key="6">
    <source>
        <dbReference type="ARBA" id="ARBA00022837"/>
    </source>
</evidence>
<keyword evidence="5" id="KW-0378">Hydrolase</keyword>
<gene>
    <name evidence="8" type="ORF">LSH36_353g10017</name>
</gene>
<dbReference type="InterPro" id="IPR000917">
    <property type="entry name" value="Sulfatase_N"/>
</dbReference>
<sequence length="573" mass="65576">MANRIHPIRLSFLHSWKMALGPTFARHGLQLSAFIMLIIVLVSYESVRRTADAKRQLPLRSRHPDGSATNRKRIAKRRNVLFIMSDDLRAQLNCYSGRYFPNPNSDFRMFTPNIDRLAGESLLFRRAYVQMAICGPSRASLLTSRRPDTISNWLLNNNFRLVNRNVTSLPQYFKQRGYYTEGLGKIFHRGQNWSNNDPVSWSVPWRSIDNEGYINDRYGNWSWSAATSEERDQYPLPDEVVLEQAIETLRKLAPRALSKEKNFFLGVGFLKPHLPFVFPEEFLKLYPLDEMDVPLGDNKFLPKNCGQRHFVGHTELFAYGDVLNRTDVGMNEILPDRKTKIFRRAYFATVSFVDSLVGLLMDELRSLGLDEDTVVLFMGDHGWHLGENGIWGKYTNFEQATHTPLMLRIPGLTDGGLVTDSIVEFTDVFPTVVEAAGLGTIPACPKRSGHVDVCTEGVSLLSLVRDPKSTVKDVAMSQIFTYSGPRMAYSVRSDRYRYTEWVPLVKETEGAKTNIRLLFDQVQDYELYDLEEDPEENNNIAGVGKYKGLMQKYSSRIKDIVEPVLHDVRSTLF</sequence>
<dbReference type="InterPro" id="IPR035874">
    <property type="entry name" value="IDS"/>
</dbReference>
<evidence type="ECO:0000256" key="1">
    <source>
        <dbReference type="ARBA" id="ARBA00001913"/>
    </source>
</evidence>
<evidence type="ECO:0000259" key="7">
    <source>
        <dbReference type="Pfam" id="PF00884"/>
    </source>
</evidence>
<dbReference type="Gene3D" id="3.40.720.10">
    <property type="entry name" value="Alkaline Phosphatase, subunit A"/>
    <property type="match status" value="1"/>
</dbReference>
<accession>A0AAD9N1N2</accession>
<keyword evidence="9" id="KW-1185">Reference proteome</keyword>
<dbReference type="GO" id="GO:0004423">
    <property type="term" value="F:iduronate-2-sulfatase activity"/>
    <property type="evidence" value="ECO:0007669"/>
    <property type="project" value="InterPro"/>
</dbReference>
<evidence type="ECO:0000313" key="8">
    <source>
        <dbReference type="EMBL" id="KAK2151751.1"/>
    </source>
</evidence>
<comment type="cofactor">
    <cofactor evidence="1">
        <name>Ca(2+)</name>
        <dbReference type="ChEBI" id="CHEBI:29108"/>
    </cofactor>
</comment>
<organism evidence="8 9">
    <name type="scientific">Paralvinella palmiformis</name>
    <dbReference type="NCBI Taxonomy" id="53620"/>
    <lineage>
        <taxon>Eukaryota</taxon>
        <taxon>Metazoa</taxon>
        <taxon>Spiralia</taxon>
        <taxon>Lophotrochozoa</taxon>
        <taxon>Annelida</taxon>
        <taxon>Polychaeta</taxon>
        <taxon>Sedentaria</taxon>
        <taxon>Canalipalpata</taxon>
        <taxon>Terebellida</taxon>
        <taxon>Terebelliformia</taxon>
        <taxon>Alvinellidae</taxon>
        <taxon>Paralvinella</taxon>
    </lineage>
</organism>
<dbReference type="AlphaFoldDB" id="A0AAD9N1N2"/>
<keyword evidence="3" id="KW-0479">Metal-binding</keyword>
<keyword evidence="6" id="KW-0106">Calcium</keyword>
<protein>
    <recommendedName>
        <fullName evidence="7">Sulfatase N-terminal domain-containing protein</fullName>
    </recommendedName>
</protein>
<feature type="domain" description="Sulfatase N-terminal" evidence="7">
    <location>
        <begin position="78"/>
        <end position="437"/>
    </location>
</feature>
<dbReference type="GO" id="GO:0046872">
    <property type="term" value="F:metal ion binding"/>
    <property type="evidence" value="ECO:0007669"/>
    <property type="project" value="UniProtKB-KW"/>
</dbReference>
<keyword evidence="4" id="KW-0732">Signal</keyword>
<evidence type="ECO:0000256" key="5">
    <source>
        <dbReference type="ARBA" id="ARBA00022801"/>
    </source>
</evidence>
<evidence type="ECO:0000256" key="2">
    <source>
        <dbReference type="ARBA" id="ARBA00008779"/>
    </source>
</evidence>
<evidence type="ECO:0000256" key="4">
    <source>
        <dbReference type="ARBA" id="ARBA00022729"/>
    </source>
</evidence>